<sequence>MAHEAPLTRAMVSKFLRSYLQGITEEDKHPWDLNYSVDRHKPLLRTWDKWSGSQPSQRNIMLSRLPRQRLDSSELRKKFLATHADYKDWTPTPFISFTQLKQDLEENAVFRAAKRDSQRITVVNPNVRIENGFPILNMDIEMRHYGIRDPYNRSNEYYRDHYICLWEVTEPEVVGHWQWDDLKGNNRWYEEIIMPAFEKHNERSFALSARRETLDMSALLGALPDNSWPLIGKESPGRLSALFSEGNASSDEDEVNREEEYNSYDSYDSYDEGEANAIDNLFKILEGDW</sequence>
<protein>
    <recommendedName>
        <fullName evidence="1">DUF7587 domain-containing protein</fullName>
    </recommendedName>
</protein>
<evidence type="ECO:0000313" key="2">
    <source>
        <dbReference type="EMBL" id="EDP47919.1"/>
    </source>
</evidence>
<dbReference type="OrthoDB" id="3483554at2759"/>
<dbReference type="AlphaFoldDB" id="B0YE35"/>
<evidence type="ECO:0000259" key="1">
    <source>
        <dbReference type="Pfam" id="PF24494"/>
    </source>
</evidence>
<keyword evidence="3" id="KW-1185">Reference proteome</keyword>
<accession>B0YE35</accession>
<organism evidence="2 3">
    <name type="scientific">Aspergillus fumigatus (strain CBS 144.89 / FGSC A1163 / CEA10)</name>
    <name type="common">Neosartorya fumigata</name>
    <dbReference type="NCBI Taxonomy" id="451804"/>
    <lineage>
        <taxon>Eukaryota</taxon>
        <taxon>Fungi</taxon>
        <taxon>Dikarya</taxon>
        <taxon>Ascomycota</taxon>
        <taxon>Pezizomycotina</taxon>
        <taxon>Eurotiomycetes</taxon>
        <taxon>Eurotiomycetidae</taxon>
        <taxon>Eurotiales</taxon>
        <taxon>Aspergillaceae</taxon>
        <taxon>Aspergillus</taxon>
        <taxon>Aspergillus subgen. Fumigati</taxon>
    </lineage>
</organism>
<dbReference type="HOGENOM" id="CLU_079676_0_0_1"/>
<reference evidence="2 3" key="1">
    <citation type="journal article" date="2008" name="PLoS Genet.">
        <title>Genomic islands in the pathogenic filamentous fungus Aspergillus fumigatus.</title>
        <authorList>
            <person name="Fedorova N.D."/>
            <person name="Khaldi N."/>
            <person name="Joardar V.S."/>
            <person name="Maiti R."/>
            <person name="Amedeo P."/>
            <person name="Anderson M.J."/>
            <person name="Crabtree J."/>
            <person name="Silva J.C."/>
            <person name="Badger J.H."/>
            <person name="Albarraq A."/>
            <person name="Angiuoli S."/>
            <person name="Bussey H."/>
            <person name="Bowyer P."/>
            <person name="Cotty P.J."/>
            <person name="Dyer P.S."/>
            <person name="Egan A."/>
            <person name="Galens K."/>
            <person name="Fraser-Liggett C.M."/>
            <person name="Haas B.J."/>
            <person name="Inman J.M."/>
            <person name="Kent R."/>
            <person name="Lemieux S."/>
            <person name="Malavazi I."/>
            <person name="Orvis J."/>
            <person name="Roemer T."/>
            <person name="Ronning C.M."/>
            <person name="Sundaram J.P."/>
            <person name="Sutton G."/>
            <person name="Turner G."/>
            <person name="Venter J.C."/>
            <person name="White O.R."/>
            <person name="Whitty B.R."/>
            <person name="Youngman P."/>
            <person name="Wolfe K.H."/>
            <person name="Goldman G.H."/>
            <person name="Wortman J.R."/>
            <person name="Jiang B."/>
            <person name="Denning D.W."/>
            <person name="Nierman W.C."/>
        </authorList>
    </citation>
    <scope>NUCLEOTIDE SEQUENCE [LARGE SCALE GENOMIC DNA]</scope>
    <source>
        <strain evidence="3">CBS 144.89 / FGSC A1163 / CEA10</strain>
    </source>
</reference>
<dbReference type="InterPro" id="IPR056009">
    <property type="entry name" value="DUF7587"/>
</dbReference>
<proteinExistence type="predicted"/>
<name>B0YE35_ASPFC</name>
<dbReference type="Proteomes" id="UP000001699">
    <property type="component" value="Unassembled WGS sequence"/>
</dbReference>
<dbReference type="Pfam" id="PF24494">
    <property type="entry name" value="DUF7587"/>
    <property type="match status" value="1"/>
</dbReference>
<gene>
    <name evidence="2" type="ORF">AFUB_097700</name>
</gene>
<evidence type="ECO:0000313" key="3">
    <source>
        <dbReference type="Proteomes" id="UP000001699"/>
    </source>
</evidence>
<dbReference type="VEuPathDB" id="FungiDB:AFUB_097700"/>
<dbReference type="EMBL" id="DS499602">
    <property type="protein sequence ID" value="EDP47919.1"/>
    <property type="molecule type" value="Genomic_DNA"/>
</dbReference>
<feature type="domain" description="DUF7587" evidence="1">
    <location>
        <begin position="43"/>
        <end position="182"/>
    </location>
</feature>